<dbReference type="InterPro" id="IPR008972">
    <property type="entry name" value="Cupredoxin"/>
</dbReference>
<proteinExistence type="predicted"/>
<dbReference type="FunFam" id="2.60.40.420:FF:000003">
    <property type="entry name" value="Blue copper"/>
    <property type="match status" value="1"/>
</dbReference>
<feature type="chain" id="PRO_5041431696" description="Phytocyanin domain-containing protein" evidence="5">
    <location>
        <begin position="23"/>
        <end position="181"/>
    </location>
</feature>
<dbReference type="GO" id="GO:0009055">
    <property type="term" value="F:electron transfer activity"/>
    <property type="evidence" value="ECO:0007669"/>
    <property type="project" value="InterPro"/>
</dbReference>
<dbReference type="CDD" id="cd04216">
    <property type="entry name" value="Phytocyanin"/>
    <property type="match status" value="1"/>
</dbReference>
<dbReference type="Gene3D" id="2.60.40.420">
    <property type="entry name" value="Cupredoxins - blue copper proteins"/>
    <property type="match status" value="1"/>
</dbReference>
<dbReference type="InterPro" id="IPR028871">
    <property type="entry name" value="BlueCu_1_BS"/>
</dbReference>
<organism evidence="7 8">
    <name type="scientific">Taxus chinensis</name>
    <name type="common">Chinese yew</name>
    <name type="synonym">Taxus wallichiana var. chinensis</name>
    <dbReference type="NCBI Taxonomy" id="29808"/>
    <lineage>
        <taxon>Eukaryota</taxon>
        <taxon>Viridiplantae</taxon>
        <taxon>Streptophyta</taxon>
        <taxon>Embryophyta</taxon>
        <taxon>Tracheophyta</taxon>
        <taxon>Spermatophyta</taxon>
        <taxon>Pinopsida</taxon>
        <taxon>Pinidae</taxon>
        <taxon>Conifers II</taxon>
        <taxon>Cupressales</taxon>
        <taxon>Taxaceae</taxon>
        <taxon>Taxus</taxon>
    </lineage>
</organism>
<name>A0AA38GK23_TAXCH</name>
<keyword evidence="4" id="KW-1133">Transmembrane helix</keyword>
<keyword evidence="5" id="KW-0732">Signal</keyword>
<dbReference type="PANTHER" id="PTHR33021:SF339">
    <property type="entry name" value="OS07G0570600 PROTEIN"/>
    <property type="match status" value="1"/>
</dbReference>
<protein>
    <recommendedName>
        <fullName evidence="6">Phytocyanin domain-containing protein</fullName>
    </recommendedName>
</protein>
<evidence type="ECO:0000256" key="2">
    <source>
        <dbReference type="ARBA" id="ARBA00023008"/>
    </source>
</evidence>
<dbReference type="EMBL" id="JAHRHJ020000003">
    <property type="protein sequence ID" value="KAH9323726.1"/>
    <property type="molecule type" value="Genomic_DNA"/>
</dbReference>
<dbReference type="PROSITE" id="PS51485">
    <property type="entry name" value="PHYTOCYANIN"/>
    <property type="match status" value="1"/>
</dbReference>
<evidence type="ECO:0000256" key="5">
    <source>
        <dbReference type="SAM" id="SignalP"/>
    </source>
</evidence>
<accession>A0AA38GK23</accession>
<dbReference type="AlphaFoldDB" id="A0AA38GK23"/>
<feature type="domain" description="Phytocyanin" evidence="6">
    <location>
        <begin position="23"/>
        <end position="123"/>
    </location>
</feature>
<dbReference type="PANTHER" id="PTHR33021">
    <property type="entry name" value="BLUE COPPER PROTEIN"/>
    <property type="match status" value="1"/>
</dbReference>
<dbReference type="InterPro" id="IPR003245">
    <property type="entry name" value="Phytocyanin_dom"/>
</dbReference>
<comment type="caution">
    <text evidence="7">The sequence shown here is derived from an EMBL/GenBank/DDBJ whole genome shotgun (WGS) entry which is preliminary data.</text>
</comment>
<dbReference type="OMA" id="NCDARKP"/>
<evidence type="ECO:0000259" key="6">
    <source>
        <dbReference type="PROSITE" id="PS51485"/>
    </source>
</evidence>
<dbReference type="PROSITE" id="PS00196">
    <property type="entry name" value="COPPER_BLUE"/>
    <property type="match status" value="1"/>
</dbReference>
<dbReference type="GO" id="GO:0005886">
    <property type="term" value="C:plasma membrane"/>
    <property type="evidence" value="ECO:0007669"/>
    <property type="project" value="TreeGrafter"/>
</dbReference>
<keyword evidence="8" id="KW-1185">Reference proteome</keyword>
<dbReference type="Proteomes" id="UP000824469">
    <property type="component" value="Unassembled WGS sequence"/>
</dbReference>
<keyword evidence="4" id="KW-0812">Transmembrane</keyword>
<dbReference type="InterPro" id="IPR039391">
    <property type="entry name" value="Phytocyanin-like"/>
</dbReference>
<evidence type="ECO:0000256" key="3">
    <source>
        <dbReference type="ARBA" id="ARBA00023180"/>
    </source>
</evidence>
<feature type="transmembrane region" description="Helical" evidence="4">
    <location>
        <begin position="160"/>
        <end position="180"/>
    </location>
</feature>
<keyword evidence="2" id="KW-0186">Copper</keyword>
<keyword evidence="3" id="KW-0325">Glycoprotein</keyword>
<feature type="signal peptide" evidence="5">
    <location>
        <begin position="1"/>
        <end position="22"/>
    </location>
</feature>
<evidence type="ECO:0000313" key="8">
    <source>
        <dbReference type="Proteomes" id="UP000824469"/>
    </source>
</evidence>
<keyword evidence="1" id="KW-0479">Metal-binding</keyword>
<sequence>MGFGTAAFIVLTCVVMGAKVLAVEYNVGDKAGWIVGPVNYTTWAASNQFHVGDTIVFSYNKQFHNVLEVTKGNFDKCTSAGPLASYNDGNTTMVLKKAGAHYYICGFPGHCVAGQKVEITVLQAASPAPNTVTLKGPALSPASAQVAVKGNANTSASTPLYHVSAAFVAALIWAFVLFGVL</sequence>
<evidence type="ECO:0000256" key="4">
    <source>
        <dbReference type="SAM" id="Phobius"/>
    </source>
</evidence>
<dbReference type="SUPFAM" id="SSF49503">
    <property type="entry name" value="Cupredoxins"/>
    <property type="match status" value="1"/>
</dbReference>
<evidence type="ECO:0000256" key="1">
    <source>
        <dbReference type="ARBA" id="ARBA00022723"/>
    </source>
</evidence>
<gene>
    <name evidence="7" type="ORF">KI387_018365</name>
</gene>
<dbReference type="Pfam" id="PF02298">
    <property type="entry name" value="Cu_bind_like"/>
    <property type="match status" value="1"/>
</dbReference>
<dbReference type="GO" id="GO:0046872">
    <property type="term" value="F:metal ion binding"/>
    <property type="evidence" value="ECO:0007669"/>
    <property type="project" value="UniProtKB-KW"/>
</dbReference>
<evidence type="ECO:0000313" key="7">
    <source>
        <dbReference type="EMBL" id="KAH9323726.1"/>
    </source>
</evidence>
<keyword evidence="4" id="KW-0472">Membrane</keyword>
<reference evidence="7 8" key="1">
    <citation type="journal article" date="2021" name="Nat. Plants">
        <title>The Taxus genome provides insights into paclitaxel biosynthesis.</title>
        <authorList>
            <person name="Xiong X."/>
            <person name="Gou J."/>
            <person name="Liao Q."/>
            <person name="Li Y."/>
            <person name="Zhou Q."/>
            <person name="Bi G."/>
            <person name="Li C."/>
            <person name="Du R."/>
            <person name="Wang X."/>
            <person name="Sun T."/>
            <person name="Guo L."/>
            <person name="Liang H."/>
            <person name="Lu P."/>
            <person name="Wu Y."/>
            <person name="Zhang Z."/>
            <person name="Ro D.K."/>
            <person name="Shang Y."/>
            <person name="Huang S."/>
            <person name="Yan J."/>
        </authorList>
    </citation>
    <scope>NUCLEOTIDE SEQUENCE [LARGE SCALE GENOMIC DNA]</scope>
    <source>
        <strain evidence="7">Ta-2019</strain>
    </source>
</reference>